<feature type="coiled-coil region" evidence="2">
    <location>
        <begin position="393"/>
        <end position="430"/>
    </location>
</feature>
<feature type="domain" description="GBD/FH3" evidence="4">
    <location>
        <begin position="64"/>
        <end position="460"/>
    </location>
</feature>
<feature type="compositionally biased region" description="Low complexity" evidence="3">
    <location>
        <begin position="37"/>
        <end position="53"/>
    </location>
</feature>
<proteinExistence type="inferred from homology"/>
<feature type="compositionally biased region" description="Basic residues" evidence="3">
    <location>
        <begin position="8"/>
        <end position="23"/>
    </location>
</feature>
<dbReference type="SUPFAM" id="SSF48371">
    <property type="entry name" value="ARM repeat"/>
    <property type="match status" value="1"/>
</dbReference>
<dbReference type="SMART" id="SM01140">
    <property type="entry name" value="Drf_GBD"/>
    <property type="match status" value="1"/>
</dbReference>
<comment type="similarity">
    <text evidence="1">Belongs to the formin homology family.</text>
</comment>
<feature type="region of interest" description="Disordered" evidence="3">
    <location>
        <begin position="892"/>
        <end position="914"/>
    </location>
</feature>
<feature type="compositionally biased region" description="Acidic residues" evidence="3">
    <location>
        <begin position="56"/>
        <end position="65"/>
    </location>
</feature>
<gene>
    <name evidence="6" type="ORF">PEVE_00037062</name>
</gene>
<dbReference type="Gene3D" id="1.25.10.10">
    <property type="entry name" value="Leucine-rich Repeat Variant"/>
    <property type="match status" value="1"/>
</dbReference>
<dbReference type="PROSITE" id="PS51232">
    <property type="entry name" value="GBD_FH3"/>
    <property type="match status" value="1"/>
</dbReference>
<dbReference type="SUPFAM" id="SSF101447">
    <property type="entry name" value="Formin homology 2 domain (FH2 domain)"/>
    <property type="match status" value="1"/>
</dbReference>
<feature type="domain" description="FH2" evidence="5">
    <location>
        <begin position="520"/>
        <end position="907"/>
    </location>
</feature>
<evidence type="ECO:0000256" key="1">
    <source>
        <dbReference type="ARBA" id="ARBA00023449"/>
    </source>
</evidence>
<dbReference type="InterPro" id="IPR016024">
    <property type="entry name" value="ARM-type_fold"/>
</dbReference>
<feature type="region of interest" description="Disordered" evidence="3">
    <location>
        <begin position="1"/>
        <end position="65"/>
    </location>
</feature>
<dbReference type="SMART" id="SM00498">
    <property type="entry name" value="FH2"/>
    <property type="match status" value="1"/>
</dbReference>
<dbReference type="InterPro" id="IPR010473">
    <property type="entry name" value="GTPase-bd"/>
</dbReference>
<evidence type="ECO:0000256" key="3">
    <source>
        <dbReference type="SAM" id="MobiDB-lite"/>
    </source>
</evidence>
<sequence>MVQDRVKNAKQKKPSNKQKKKHNGERIRNSRLNMFDSVRSVSSASLSHVESSSGGDETEFDVDEELPDDEEIERRFSHLLEKMTLPPERAAELSKSPKANKWKMIKAKELMQPKYSSGFYIEQLKTHRDINLSKSAAAERKRLLKGLEPVEMILRSLEVDLRTHPNTTWLREFVDDPYRGHVALVEFLQYLHLHQPSPEVDDVPKKKGKPDVLSRDFVDEHLCLMCLRVLMRNKYGFQSVMGVEESLKAIILCLKIDSLKTQALVVKMLAQACMQSEYYDKVVDAVRFYSRTAREVRPFETLVNLMYQRPISPQFQTLCLIFFNSLLSITPTFNKKVFHQQEIENAGFDVERTERTLEGLEASSVRDALKTWQDNYVNVQGVMDEFVSLRERTKYLRDEVDLLQTKLEELENENIRLKKANTELGERSEEYRLRSTELQTTLENVVKHVKHEADQVEIPRDLITSVTEAAAAVVTPPAPPPPPPPPVPPPTPDGMCRLIPPPPPPPEIGDIFLDGTASLRRRVGANGVRLPMLNWTPISSKADASLFFQDIRDEDLMELLDFRDFNKKFELRANEASEDLIAKKEQAVKRAAEQITVIEPKRARNLVIARRRIQHSTEAIGSLIDQCDLVELPPEHAELLLKFVPTKEELAGLAQHAHEFHKLAEAEQFLFEIAKVERYETKLSVMAFIGVFDELMRTVVPQVDAVLRASTSIVNSAKLKKLFKLILIYGNYMNSGRRGVAYGFKLESLNKLEDTRTTDRKQTFLSYIVSVVQKRFPDLQDFAEELYLDGATTVSMQTLAADVQGLRKGLDLTKTERDKQPDNYIIFSFYNAAFKKVQRLTERYRKMEEVYAQVCTLFAENPRVAEPSDFFKAFIDFIALYKKAERELNGYKRQNSNENSQAHKKVATAAANEGQRRSVYNKNNRFLVT</sequence>
<dbReference type="InterPro" id="IPR042201">
    <property type="entry name" value="FH2_Formin_sf"/>
</dbReference>
<evidence type="ECO:0000313" key="6">
    <source>
        <dbReference type="EMBL" id="CAH3017341.1"/>
    </source>
</evidence>
<keyword evidence="7" id="KW-1185">Reference proteome</keyword>
<dbReference type="Proteomes" id="UP001159427">
    <property type="component" value="Unassembled WGS sequence"/>
</dbReference>
<evidence type="ECO:0000313" key="7">
    <source>
        <dbReference type="Proteomes" id="UP001159427"/>
    </source>
</evidence>
<dbReference type="PROSITE" id="PS51444">
    <property type="entry name" value="FH2"/>
    <property type="match status" value="1"/>
</dbReference>
<evidence type="ECO:0000259" key="4">
    <source>
        <dbReference type="PROSITE" id="PS51232"/>
    </source>
</evidence>
<feature type="coiled-coil region" evidence="2">
    <location>
        <begin position="566"/>
        <end position="594"/>
    </location>
</feature>
<comment type="caution">
    <text evidence="6">The sequence shown here is derived from an EMBL/GenBank/DDBJ whole genome shotgun (WGS) entry which is preliminary data.</text>
</comment>
<evidence type="ECO:0000256" key="2">
    <source>
        <dbReference type="SAM" id="Coils"/>
    </source>
</evidence>
<dbReference type="InterPro" id="IPR011989">
    <property type="entry name" value="ARM-like"/>
</dbReference>
<evidence type="ECO:0000259" key="5">
    <source>
        <dbReference type="PROSITE" id="PS51444"/>
    </source>
</evidence>
<reference evidence="6 7" key="1">
    <citation type="submission" date="2022-05" db="EMBL/GenBank/DDBJ databases">
        <authorList>
            <consortium name="Genoscope - CEA"/>
            <person name="William W."/>
        </authorList>
    </citation>
    <scope>NUCLEOTIDE SEQUENCE [LARGE SCALE GENOMIC DNA]</scope>
</reference>
<dbReference type="Pfam" id="PF06371">
    <property type="entry name" value="Drf_GBD"/>
    <property type="match status" value="1"/>
</dbReference>
<dbReference type="InterPro" id="IPR014768">
    <property type="entry name" value="GBD/FH3_dom"/>
</dbReference>
<dbReference type="InterPro" id="IPR015425">
    <property type="entry name" value="FH2_Formin"/>
</dbReference>
<organism evidence="6 7">
    <name type="scientific">Porites evermanni</name>
    <dbReference type="NCBI Taxonomy" id="104178"/>
    <lineage>
        <taxon>Eukaryota</taxon>
        <taxon>Metazoa</taxon>
        <taxon>Cnidaria</taxon>
        <taxon>Anthozoa</taxon>
        <taxon>Hexacorallia</taxon>
        <taxon>Scleractinia</taxon>
        <taxon>Fungiina</taxon>
        <taxon>Poritidae</taxon>
        <taxon>Porites</taxon>
    </lineage>
</organism>
<dbReference type="SMART" id="SM01139">
    <property type="entry name" value="Drf_FH3"/>
    <property type="match status" value="1"/>
</dbReference>
<dbReference type="Pfam" id="PF02181">
    <property type="entry name" value="FH2"/>
    <property type="match status" value="1"/>
</dbReference>
<keyword evidence="2" id="KW-0175">Coiled coil</keyword>
<dbReference type="Gene3D" id="1.20.58.2220">
    <property type="entry name" value="Formin, FH2 domain"/>
    <property type="match status" value="1"/>
</dbReference>
<dbReference type="InterPro" id="IPR010472">
    <property type="entry name" value="FH3_dom"/>
</dbReference>
<evidence type="ECO:0008006" key="8">
    <source>
        <dbReference type="Google" id="ProtNLM"/>
    </source>
</evidence>
<dbReference type="InterPro" id="IPR043592">
    <property type="entry name" value="FMNL_animal"/>
</dbReference>
<dbReference type="PANTHER" id="PTHR45857">
    <property type="entry name" value="FORMIN-LIKE PROTEIN"/>
    <property type="match status" value="1"/>
</dbReference>
<protein>
    <recommendedName>
        <fullName evidence="8">Formin-like protein</fullName>
    </recommendedName>
</protein>
<name>A0ABN8LJM5_9CNID</name>
<accession>A0ABN8LJM5</accession>
<dbReference type="EMBL" id="CALNXI010000060">
    <property type="protein sequence ID" value="CAH3017341.1"/>
    <property type="molecule type" value="Genomic_DNA"/>
</dbReference>
<dbReference type="PANTHER" id="PTHR45857:SF4">
    <property type="entry name" value="FORMIN-LIKE PROTEIN"/>
    <property type="match status" value="1"/>
</dbReference>